<accession>A0A077PG62</accession>
<evidence type="ECO:0000313" key="3">
    <source>
        <dbReference type="Proteomes" id="UP000028500"/>
    </source>
</evidence>
<keyword evidence="3" id="KW-1185">Reference proteome</keyword>
<name>A0A077PG62_XENBV</name>
<keyword evidence="1" id="KW-0472">Membrane</keyword>
<feature type="transmembrane region" description="Helical" evidence="1">
    <location>
        <begin position="12"/>
        <end position="29"/>
    </location>
</feature>
<dbReference type="EMBL" id="CBSY010000054">
    <property type="protein sequence ID" value="CDH18709.1"/>
    <property type="molecule type" value="Genomic_DNA"/>
</dbReference>
<evidence type="ECO:0000256" key="1">
    <source>
        <dbReference type="SAM" id="Phobius"/>
    </source>
</evidence>
<gene>
    <name evidence="2" type="ORF">XBKQ1_1470003</name>
</gene>
<comment type="caution">
    <text evidence="2">The sequence shown here is derived from an EMBL/GenBank/DDBJ whole genome shotgun (WGS) entry which is preliminary data.</text>
</comment>
<dbReference type="Proteomes" id="UP000028500">
    <property type="component" value="Unassembled WGS sequence"/>
</dbReference>
<sequence>MEVWFFKEVIFFTYINHFSLGIFEVKIRLHRKRNLFRPRGAY</sequence>
<reference evidence="2" key="1">
    <citation type="submission" date="2013-07" db="EMBL/GenBank/DDBJ databases">
        <title>Sub-species coevolution in mutualistic symbiosis.</title>
        <authorList>
            <person name="Murfin K."/>
            <person name="Klassen J."/>
            <person name="Lee M."/>
            <person name="Forst S."/>
            <person name="Stock P."/>
            <person name="Goodrich-Blair H."/>
        </authorList>
    </citation>
    <scope>NUCLEOTIDE SEQUENCE [LARGE SCALE GENOMIC DNA]</scope>
    <source>
        <strain evidence="2">Kraussei Quebec</strain>
    </source>
</reference>
<dbReference type="AlphaFoldDB" id="A0A077PG62"/>
<protein>
    <submittedName>
        <fullName evidence="2">Uncharacterized protein</fullName>
    </submittedName>
</protein>
<organism evidence="2 3">
    <name type="scientific">Xenorhabdus bovienii str. kraussei Quebec</name>
    <dbReference type="NCBI Taxonomy" id="1398203"/>
    <lineage>
        <taxon>Bacteria</taxon>
        <taxon>Pseudomonadati</taxon>
        <taxon>Pseudomonadota</taxon>
        <taxon>Gammaproteobacteria</taxon>
        <taxon>Enterobacterales</taxon>
        <taxon>Morganellaceae</taxon>
        <taxon>Xenorhabdus</taxon>
    </lineage>
</organism>
<keyword evidence="1" id="KW-1133">Transmembrane helix</keyword>
<dbReference type="HOGENOM" id="CLU_3259949_0_0_6"/>
<evidence type="ECO:0000313" key="2">
    <source>
        <dbReference type="EMBL" id="CDH18709.1"/>
    </source>
</evidence>
<proteinExistence type="predicted"/>
<keyword evidence="1" id="KW-0812">Transmembrane</keyword>